<evidence type="ECO:0000313" key="2">
    <source>
        <dbReference type="EMBL" id="CAK0819303.1"/>
    </source>
</evidence>
<proteinExistence type="predicted"/>
<dbReference type="EMBL" id="CAUYUJ010007004">
    <property type="protein sequence ID" value="CAK0819303.1"/>
    <property type="molecule type" value="Genomic_DNA"/>
</dbReference>
<accession>A0ABN9RJJ4</accession>
<feature type="region of interest" description="Disordered" evidence="1">
    <location>
        <begin position="112"/>
        <end position="167"/>
    </location>
</feature>
<name>A0ABN9RJJ4_9DINO</name>
<evidence type="ECO:0000256" key="1">
    <source>
        <dbReference type="SAM" id="MobiDB-lite"/>
    </source>
</evidence>
<comment type="caution">
    <text evidence="2">The sequence shown here is derived from an EMBL/GenBank/DDBJ whole genome shotgun (WGS) entry which is preliminary data.</text>
</comment>
<evidence type="ECO:0008006" key="4">
    <source>
        <dbReference type="Google" id="ProtNLM"/>
    </source>
</evidence>
<organism evidence="2 3">
    <name type="scientific">Prorocentrum cordatum</name>
    <dbReference type="NCBI Taxonomy" id="2364126"/>
    <lineage>
        <taxon>Eukaryota</taxon>
        <taxon>Sar</taxon>
        <taxon>Alveolata</taxon>
        <taxon>Dinophyceae</taxon>
        <taxon>Prorocentrales</taxon>
        <taxon>Prorocentraceae</taxon>
        <taxon>Prorocentrum</taxon>
    </lineage>
</organism>
<reference evidence="2" key="1">
    <citation type="submission" date="2023-10" db="EMBL/GenBank/DDBJ databases">
        <authorList>
            <person name="Chen Y."/>
            <person name="Shah S."/>
            <person name="Dougan E. K."/>
            <person name="Thang M."/>
            <person name="Chan C."/>
        </authorList>
    </citation>
    <scope>NUCLEOTIDE SEQUENCE [LARGE SCALE GENOMIC DNA]</scope>
</reference>
<sequence>MGPCSGAAGMAALSEALVQCPSAASAFGAAAAVLEAGVTGKQLATLIAAAARDAGQGAQWQAAAGDGVRGDGNGLLTCMEEALEEVGRGVSGGKLSVSDVRGQGPFAQRRAAWGPHGCEARAPQQGAQRVGPRRREALRRHSRVFRGAGREGLRHGGRSFRPAAEAR</sequence>
<gene>
    <name evidence="2" type="ORF">PCOR1329_LOCUS21329</name>
</gene>
<dbReference type="Proteomes" id="UP001189429">
    <property type="component" value="Unassembled WGS sequence"/>
</dbReference>
<evidence type="ECO:0000313" key="3">
    <source>
        <dbReference type="Proteomes" id="UP001189429"/>
    </source>
</evidence>
<protein>
    <recommendedName>
        <fullName evidence="4">DhaL domain-containing protein</fullName>
    </recommendedName>
</protein>
<keyword evidence="3" id="KW-1185">Reference proteome</keyword>